<name>A0A9K3PV42_9STRA</name>
<proteinExistence type="predicted"/>
<evidence type="ECO:0000256" key="2">
    <source>
        <dbReference type="SAM" id="SignalP"/>
    </source>
</evidence>
<keyword evidence="4" id="KW-1185">Reference proteome</keyword>
<feature type="compositionally biased region" description="Acidic residues" evidence="1">
    <location>
        <begin position="448"/>
        <end position="462"/>
    </location>
</feature>
<gene>
    <name evidence="3" type="ORF">IV203_035951</name>
</gene>
<evidence type="ECO:0000313" key="3">
    <source>
        <dbReference type="EMBL" id="KAG7360852.1"/>
    </source>
</evidence>
<feature type="signal peptide" evidence="2">
    <location>
        <begin position="1"/>
        <end position="17"/>
    </location>
</feature>
<feature type="chain" id="PRO_5039954744" evidence="2">
    <location>
        <begin position="18"/>
        <end position="641"/>
    </location>
</feature>
<feature type="compositionally biased region" description="Polar residues" evidence="1">
    <location>
        <begin position="329"/>
        <end position="340"/>
    </location>
</feature>
<evidence type="ECO:0000313" key="4">
    <source>
        <dbReference type="Proteomes" id="UP000693970"/>
    </source>
</evidence>
<dbReference type="EMBL" id="JAGRRH010000013">
    <property type="protein sequence ID" value="KAG7360852.1"/>
    <property type="molecule type" value="Genomic_DNA"/>
</dbReference>
<reference evidence="3" key="2">
    <citation type="submission" date="2021-04" db="EMBL/GenBank/DDBJ databases">
        <authorList>
            <person name="Podell S."/>
        </authorList>
    </citation>
    <scope>NUCLEOTIDE SEQUENCE</scope>
    <source>
        <strain evidence="3">Hildebrandi</strain>
    </source>
</reference>
<comment type="caution">
    <text evidence="3">The sequence shown here is derived from an EMBL/GenBank/DDBJ whole genome shotgun (WGS) entry which is preliminary data.</text>
</comment>
<organism evidence="3 4">
    <name type="scientific">Nitzschia inconspicua</name>
    <dbReference type="NCBI Taxonomy" id="303405"/>
    <lineage>
        <taxon>Eukaryota</taxon>
        <taxon>Sar</taxon>
        <taxon>Stramenopiles</taxon>
        <taxon>Ochrophyta</taxon>
        <taxon>Bacillariophyta</taxon>
        <taxon>Bacillariophyceae</taxon>
        <taxon>Bacillariophycidae</taxon>
        <taxon>Bacillariales</taxon>
        <taxon>Bacillariaceae</taxon>
        <taxon>Nitzschia</taxon>
    </lineage>
</organism>
<feature type="compositionally biased region" description="Polar residues" evidence="1">
    <location>
        <begin position="368"/>
        <end position="379"/>
    </location>
</feature>
<dbReference type="OrthoDB" id="10679415at2759"/>
<reference evidence="3" key="1">
    <citation type="journal article" date="2021" name="Sci. Rep.">
        <title>Diploid genomic architecture of Nitzschia inconspicua, an elite biomass production diatom.</title>
        <authorList>
            <person name="Oliver A."/>
            <person name="Podell S."/>
            <person name="Pinowska A."/>
            <person name="Traller J.C."/>
            <person name="Smith S.R."/>
            <person name="McClure R."/>
            <person name="Beliaev A."/>
            <person name="Bohutskyi P."/>
            <person name="Hill E.A."/>
            <person name="Rabines A."/>
            <person name="Zheng H."/>
            <person name="Allen L.Z."/>
            <person name="Kuo A."/>
            <person name="Grigoriev I.V."/>
            <person name="Allen A.E."/>
            <person name="Hazlebeck D."/>
            <person name="Allen E.E."/>
        </authorList>
    </citation>
    <scope>NUCLEOTIDE SEQUENCE</scope>
    <source>
        <strain evidence="3">Hildebrandi</strain>
    </source>
</reference>
<feature type="region of interest" description="Disordered" evidence="1">
    <location>
        <begin position="442"/>
        <end position="462"/>
    </location>
</feature>
<evidence type="ECO:0000256" key="1">
    <source>
        <dbReference type="SAM" id="MobiDB-lite"/>
    </source>
</evidence>
<dbReference type="AlphaFoldDB" id="A0A9K3PV42"/>
<protein>
    <submittedName>
        <fullName evidence="3">Uncharacterized protein</fullName>
    </submittedName>
</protein>
<feature type="compositionally biased region" description="Basic and acidic residues" evidence="1">
    <location>
        <begin position="354"/>
        <end position="365"/>
    </location>
</feature>
<accession>A0A9K3PV42</accession>
<keyword evidence="2" id="KW-0732">Signal</keyword>
<feature type="region of interest" description="Disordered" evidence="1">
    <location>
        <begin position="329"/>
        <end position="379"/>
    </location>
</feature>
<sequence length="641" mass="69874">MMKLFLICLLFIGSAMASALLVTLAEPNVTTIIEASTSSPHLRARVLSSATVTTPDCSAIRLAPYPAELQLFYDYSVEFKRGRAVSLTDLERAIANAVAVKLNTCDASGRPLFKVRTDVPHRFSDSICTAKVTETNGCILIKGQTNILLDNESNLVRAKAYDAIENGLMDPKLLEGYTDSVVQTSFLSRGKALLVEAGQDNGGSNYMSPITATIAVAAASVSFVVASVLCYGFMKRDTRNHPEPSIRHKGRSLKTSTRTVVSDSIGGRARRHFVRLEDLSASPASYMTASLTPMSAGFDYGNEETEIQGYDENDNPAIAWSVSDITSDSASLRSGVSRSPSMLERIEEEEEEREKESDNEGEHDCVTNGVQNEFRSGTSQDYRKVEDYDCKSLRRHEMLDVSDLDACFTIAPVPRDVQSTASTITDGRKDAVEEVIVNDTQMDGSSDQIDDAADGSSDEIDDDATELDGSLDDIVDDATESDGSSDQIVDDAAALSESDFSESSLLVQADVTDSTFETKQTLHEVKPGTRDPGELKLELSHSTSDMIQFLSCKENSTLQVTDAEDEQISDVLQFDDLAVDSNREDLPVIPEMALSLNQEETLTQIAVEPTSMASSDDKRPGIDCRMDDNVEDSIEEWVSEL</sequence>
<dbReference type="Proteomes" id="UP000693970">
    <property type="component" value="Unassembled WGS sequence"/>
</dbReference>